<dbReference type="EMBL" id="MN740573">
    <property type="protein sequence ID" value="QHU34489.1"/>
    <property type="molecule type" value="Genomic_DNA"/>
</dbReference>
<evidence type="ECO:0000313" key="1">
    <source>
        <dbReference type="EMBL" id="QHU34489.1"/>
    </source>
</evidence>
<accession>A0A6C0LUP3</accession>
<organism evidence="1">
    <name type="scientific">viral metagenome</name>
    <dbReference type="NCBI Taxonomy" id="1070528"/>
    <lineage>
        <taxon>unclassified sequences</taxon>
        <taxon>metagenomes</taxon>
        <taxon>organismal metagenomes</taxon>
    </lineage>
</organism>
<protein>
    <submittedName>
        <fullName evidence="1">Uncharacterized protein</fullName>
    </submittedName>
</protein>
<dbReference type="AlphaFoldDB" id="A0A6C0LUP3"/>
<reference evidence="1" key="1">
    <citation type="journal article" date="2020" name="Nature">
        <title>Giant virus diversity and host interactions through global metagenomics.</title>
        <authorList>
            <person name="Schulz F."/>
            <person name="Roux S."/>
            <person name="Paez-Espino D."/>
            <person name="Jungbluth S."/>
            <person name="Walsh D.A."/>
            <person name="Denef V.J."/>
            <person name="McMahon K.D."/>
            <person name="Konstantinidis K.T."/>
            <person name="Eloe-Fadrosh E.A."/>
            <person name="Kyrpides N.C."/>
            <person name="Woyke T."/>
        </authorList>
    </citation>
    <scope>NUCLEOTIDE SEQUENCE</scope>
    <source>
        <strain evidence="1">GVMAG-S-1016713-169</strain>
    </source>
</reference>
<sequence>MEYGTKICTKEIVDSNFMKYVGWEQNNDCIKDYFSQSTINFISNKITELTMGVDSKNRKIKVPDKNICSVMSSVQDSFRPATGDIHTRYVVPSGMSPQSYVDQMINQVIQIISSEIRTSLGMEEYNKTLTVWTTLLGDFNEKGLRSHPPIKILEKRPNPMEFNMNY</sequence>
<proteinExistence type="predicted"/>
<name>A0A6C0LUP3_9ZZZZ</name>